<dbReference type="Proteomes" id="UP000019478">
    <property type="component" value="Unassembled WGS sequence"/>
</dbReference>
<dbReference type="RefSeq" id="XP_007731929.1">
    <property type="nucleotide sequence ID" value="XM_007733739.1"/>
</dbReference>
<accession>W9YAG5</accession>
<dbReference type="InterPro" id="IPR011009">
    <property type="entry name" value="Kinase-like_dom_sf"/>
</dbReference>
<evidence type="ECO:0000313" key="2">
    <source>
        <dbReference type="Proteomes" id="UP000019478"/>
    </source>
</evidence>
<name>W9YAG5_9EURO</name>
<proteinExistence type="predicted"/>
<keyword evidence="2" id="KW-1185">Reference proteome</keyword>
<reference evidence="1 2" key="1">
    <citation type="submission" date="2013-03" db="EMBL/GenBank/DDBJ databases">
        <title>The Genome Sequence of Capronia epimyces CBS 606.96.</title>
        <authorList>
            <consortium name="The Broad Institute Genomics Platform"/>
            <person name="Cuomo C."/>
            <person name="de Hoog S."/>
            <person name="Gorbushina A."/>
            <person name="Walker B."/>
            <person name="Young S.K."/>
            <person name="Zeng Q."/>
            <person name="Gargeya S."/>
            <person name="Fitzgerald M."/>
            <person name="Haas B."/>
            <person name="Abouelleil A."/>
            <person name="Allen A.W."/>
            <person name="Alvarado L."/>
            <person name="Arachchi H.M."/>
            <person name="Berlin A.M."/>
            <person name="Chapman S.B."/>
            <person name="Gainer-Dewar J."/>
            <person name="Goldberg J."/>
            <person name="Griggs A."/>
            <person name="Gujja S."/>
            <person name="Hansen M."/>
            <person name="Howarth C."/>
            <person name="Imamovic A."/>
            <person name="Ireland A."/>
            <person name="Larimer J."/>
            <person name="McCowan C."/>
            <person name="Murphy C."/>
            <person name="Pearson M."/>
            <person name="Poon T.W."/>
            <person name="Priest M."/>
            <person name="Roberts A."/>
            <person name="Saif S."/>
            <person name="Shea T."/>
            <person name="Sisk P."/>
            <person name="Sykes S."/>
            <person name="Wortman J."/>
            <person name="Nusbaum C."/>
            <person name="Birren B."/>
        </authorList>
    </citation>
    <scope>NUCLEOTIDE SEQUENCE [LARGE SCALE GENOMIC DNA]</scope>
    <source>
        <strain evidence="1 2">CBS 606.96</strain>
    </source>
</reference>
<dbReference type="AlphaFoldDB" id="W9YAG5"/>
<dbReference type="GeneID" id="19167729"/>
<dbReference type="EMBL" id="AMGY01000003">
    <property type="protein sequence ID" value="EXJ86650.1"/>
    <property type="molecule type" value="Genomic_DNA"/>
</dbReference>
<sequence length="225" mass="25148">MAKLNVSRLKGLRRKYFYDPFFIECRANGSLIQHGLNGQITAACYGWIDVPIAAENLVARRFNIHPSVWNKPVSASNQKVRGILFEWIDAQPLSEVPISSDIADQVRTKAKALHSVGIVHNSLAASNILVQAQDPNATVHLIDLGSSITLPHIQFSLQKLKEIQQKEIQLLEFGFKLLSENPINRGLCVADMSTFSKAILDEWLAESQFIKHLWAPPPPTCWQGT</sequence>
<dbReference type="OrthoDB" id="3432781at2759"/>
<dbReference type="HOGENOM" id="CLU_086722_0_0_1"/>
<dbReference type="Gene3D" id="1.10.510.10">
    <property type="entry name" value="Transferase(Phosphotransferase) domain 1"/>
    <property type="match status" value="1"/>
</dbReference>
<dbReference type="Pfam" id="PF13095">
    <property type="entry name" value="FTA2"/>
    <property type="match status" value="1"/>
</dbReference>
<evidence type="ECO:0008006" key="3">
    <source>
        <dbReference type="Google" id="ProtNLM"/>
    </source>
</evidence>
<dbReference type="eggNOG" id="ENOG502RA4Z">
    <property type="taxonomic scope" value="Eukaryota"/>
</dbReference>
<gene>
    <name evidence="1" type="ORF">A1O3_03603</name>
</gene>
<dbReference type="SUPFAM" id="SSF56112">
    <property type="entry name" value="Protein kinase-like (PK-like)"/>
    <property type="match status" value="1"/>
</dbReference>
<dbReference type="InterPro" id="IPR025213">
    <property type="entry name" value="Sim4_Fta2"/>
</dbReference>
<evidence type="ECO:0000313" key="1">
    <source>
        <dbReference type="EMBL" id="EXJ86650.1"/>
    </source>
</evidence>
<comment type="caution">
    <text evidence="1">The sequence shown here is derived from an EMBL/GenBank/DDBJ whole genome shotgun (WGS) entry which is preliminary data.</text>
</comment>
<protein>
    <recommendedName>
        <fullName evidence="3">Protein kinase domain-containing protein</fullName>
    </recommendedName>
</protein>
<organism evidence="1 2">
    <name type="scientific">Capronia epimyces CBS 606.96</name>
    <dbReference type="NCBI Taxonomy" id="1182542"/>
    <lineage>
        <taxon>Eukaryota</taxon>
        <taxon>Fungi</taxon>
        <taxon>Dikarya</taxon>
        <taxon>Ascomycota</taxon>
        <taxon>Pezizomycotina</taxon>
        <taxon>Eurotiomycetes</taxon>
        <taxon>Chaetothyriomycetidae</taxon>
        <taxon>Chaetothyriales</taxon>
        <taxon>Herpotrichiellaceae</taxon>
        <taxon>Capronia</taxon>
    </lineage>
</organism>